<evidence type="ECO:0000313" key="6">
    <source>
        <dbReference type="Ensembl" id="ENSGACP00000010186.1"/>
    </source>
</evidence>
<feature type="compositionally biased region" description="Basic and acidic residues" evidence="4">
    <location>
        <begin position="176"/>
        <end position="191"/>
    </location>
</feature>
<dbReference type="eggNOG" id="ENOG502SBE0">
    <property type="taxonomic scope" value="Eukaryota"/>
</dbReference>
<dbReference type="Ensembl" id="ENSGACT00000010208.1">
    <property type="protein sequence ID" value="ENSGACP00000010186.1"/>
    <property type="gene ID" value="ENSGACG00000007685.1"/>
</dbReference>
<feature type="compositionally biased region" description="Basic and acidic residues" evidence="4">
    <location>
        <begin position="157"/>
        <end position="168"/>
    </location>
</feature>
<feature type="region of interest" description="Disordered" evidence="4">
    <location>
        <begin position="109"/>
        <end position="191"/>
    </location>
</feature>
<dbReference type="OMA" id="DAMGSHW"/>
<feature type="domain" description="Arginine vasopressin-induced protein 1/transcriptional and immune response regulator" evidence="5">
    <location>
        <begin position="7"/>
        <end position="80"/>
    </location>
</feature>
<dbReference type="Bgee" id="ENSGACG00000007685">
    <property type="expression patterns" value="Expressed in camera-type eye and 13 other cell types or tissues"/>
</dbReference>
<dbReference type="Ensembl" id="ENSGACT00000010209.1">
    <property type="protein sequence ID" value="ENSGACP00000010187.1"/>
    <property type="gene ID" value="ENSGACG00000007685.1"/>
</dbReference>
<dbReference type="InterPro" id="IPR020282">
    <property type="entry name" value="Avpi1/C8orf4_dom"/>
</dbReference>
<evidence type="ECO:0000259" key="5">
    <source>
        <dbReference type="Pfam" id="PF15063"/>
    </source>
</evidence>
<feature type="region of interest" description="Disordered" evidence="4">
    <location>
        <begin position="1"/>
        <end position="20"/>
    </location>
</feature>
<reference evidence="6" key="2">
    <citation type="submission" date="2024-04" db="UniProtKB">
        <authorList>
            <consortium name="Ensembl"/>
        </authorList>
    </citation>
    <scope>IDENTIFICATION</scope>
</reference>
<evidence type="ECO:0000256" key="2">
    <source>
        <dbReference type="ARBA" id="ARBA00020697"/>
    </source>
</evidence>
<organism evidence="6">
    <name type="scientific">Gasterosteus aculeatus</name>
    <name type="common">Three-spined stickleback</name>
    <dbReference type="NCBI Taxonomy" id="69293"/>
    <lineage>
        <taxon>Eukaryota</taxon>
        <taxon>Metazoa</taxon>
        <taxon>Chordata</taxon>
        <taxon>Craniata</taxon>
        <taxon>Vertebrata</taxon>
        <taxon>Euteleostomi</taxon>
        <taxon>Actinopterygii</taxon>
        <taxon>Neopterygii</taxon>
        <taxon>Teleostei</taxon>
        <taxon>Neoteleostei</taxon>
        <taxon>Acanthomorphata</taxon>
        <taxon>Eupercaria</taxon>
        <taxon>Perciformes</taxon>
        <taxon>Cottioidei</taxon>
        <taxon>Gasterosteales</taxon>
        <taxon>Gasterosteidae</taxon>
        <taxon>Gasterosteus</taxon>
    </lineage>
</organism>
<dbReference type="FunCoup" id="G3NXW6">
    <property type="interactions" value="19"/>
</dbReference>
<feature type="compositionally biased region" description="Low complexity" evidence="4">
    <location>
        <begin position="143"/>
        <end position="152"/>
    </location>
</feature>
<dbReference type="PANTHER" id="PTHR14350">
    <property type="entry name" value="ARGININE VASOPRESSIN-INDUCED PROTEIN 1"/>
    <property type="match status" value="1"/>
</dbReference>
<name>G3NXW6_GASAC</name>
<keyword evidence="3" id="KW-0131">Cell cycle</keyword>
<evidence type="ECO:0000256" key="1">
    <source>
        <dbReference type="ARBA" id="ARBA00002403"/>
    </source>
</evidence>
<dbReference type="AlphaFoldDB" id="G3NXW6"/>
<reference evidence="6" key="1">
    <citation type="submission" date="2006-01" db="EMBL/GenBank/DDBJ databases">
        <authorList>
            <person name="Lindblad-Toh K."/>
            <person name="Mauceli E."/>
            <person name="Grabherr M."/>
            <person name="Chang J.L."/>
            <person name="Lander E.S."/>
        </authorList>
    </citation>
    <scope>NUCLEOTIDE SEQUENCE [LARGE SCALE GENOMIC DNA]</scope>
</reference>
<evidence type="ECO:0000256" key="3">
    <source>
        <dbReference type="ARBA" id="ARBA00023306"/>
    </source>
</evidence>
<feature type="compositionally biased region" description="Basic and acidic residues" evidence="4">
    <location>
        <begin position="109"/>
        <end position="127"/>
    </location>
</feature>
<sequence length="191" mass="20794">MDTGTASPPSSMAAGPSSLWRLSDRRSRKAGSANIFSDVNLWQLQRLFQAAGDQDAERRAQLVWGHGDETELAQALKGLRGRSHRRGVRANGREVLGSHWLRAFNHLRIDESPPRGQGKDPGEDSHSEAGGTHSSPETRRHTSTGTAAGATSVLTESQRRSATSERPARTGSGLKRGGENSSERYLHRILH</sequence>
<accession>G3NXW6</accession>
<dbReference type="Pfam" id="PF15063">
    <property type="entry name" value="TC1"/>
    <property type="match status" value="1"/>
</dbReference>
<dbReference type="STRING" id="69293.ENSGACP00000010186"/>
<proteinExistence type="predicted"/>
<comment type="function">
    <text evidence="1">May be involved in MAP kinase activation, epithelial sodium channel (ENaC) down-regulation and cell cycling.</text>
</comment>
<dbReference type="InterPro" id="IPR039579">
    <property type="entry name" value="AVPI1"/>
</dbReference>
<evidence type="ECO:0000256" key="4">
    <source>
        <dbReference type="SAM" id="MobiDB-lite"/>
    </source>
</evidence>
<protein>
    <recommendedName>
        <fullName evidence="2">Arginine vasopressin-induced protein 1</fullName>
    </recommendedName>
</protein>